<evidence type="ECO:0000313" key="4">
    <source>
        <dbReference type="Proteomes" id="UP000800082"/>
    </source>
</evidence>
<keyword evidence="4" id="KW-1185">Reference proteome</keyword>
<evidence type="ECO:0000313" key="3">
    <source>
        <dbReference type="EMBL" id="KAF1932546.1"/>
    </source>
</evidence>
<dbReference type="Proteomes" id="UP000800082">
    <property type="component" value="Unassembled WGS sequence"/>
</dbReference>
<protein>
    <recommendedName>
        <fullName evidence="2">DAGKc domain-containing protein</fullName>
    </recommendedName>
</protein>
<dbReference type="PROSITE" id="PS50146">
    <property type="entry name" value="DAGK"/>
    <property type="match status" value="1"/>
</dbReference>
<dbReference type="OrthoDB" id="3853857at2759"/>
<dbReference type="EMBL" id="ML978958">
    <property type="protein sequence ID" value="KAF1932546.1"/>
    <property type="molecule type" value="Genomic_DNA"/>
</dbReference>
<dbReference type="InterPro" id="IPR017438">
    <property type="entry name" value="ATP-NAD_kinase_N"/>
</dbReference>
<dbReference type="GO" id="GO:0046512">
    <property type="term" value="P:sphingosine biosynthetic process"/>
    <property type="evidence" value="ECO:0007669"/>
    <property type="project" value="TreeGrafter"/>
</dbReference>
<dbReference type="SUPFAM" id="SSF111331">
    <property type="entry name" value="NAD kinase/diacylglycerol kinase-like"/>
    <property type="match status" value="1"/>
</dbReference>
<feature type="region of interest" description="Disordered" evidence="1">
    <location>
        <begin position="1"/>
        <end position="21"/>
    </location>
</feature>
<dbReference type="GO" id="GO:0016020">
    <property type="term" value="C:membrane"/>
    <property type="evidence" value="ECO:0007669"/>
    <property type="project" value="TreeGrafter"/>
</dbReference>
<evidence type="ECO:0000256" key="1">
    <source>
        <dbReference type="SAM" id="MobiDB-lite"/>
    </source>
</evidence>
<dbReference type="GO" id="GO:0005737">
    <property type="term" value="C:cytoplasm"/>
    <property type="evidence" value="ECO:0007669"/>
    <property type="project" value="TreeGrafter"/>
</dbReference>
<dbReference type="Gene3D" id="2.60.200.40">
    <property type="match status" value="1"/>
</dbReference>
<dbReference type="GO" id="GO:0001727">
    <property type="term" value="F:lipid kinase activity"/>
    <property type="evidence" value="ECO:0007669"/>
    <property type="project" value="TreeGrafter"/>
</dbReference>
<feature type="domain" description="DAGKc" evidence="2">
    <location>
        <begin position="70"/>
        <end position="218"/>
    </location>
</feature>
<dbReference type="GeneID" id="54348631"/>
<gene>
    <name evidence="3" type="ORF">M421DRAFT_416174</name>
</gene>
<dbReference type="Pfam" id="PF00781">
    <property type="entry name" value="DAGK_cat"/>
    <property type="match status" value="1"/>
</dbReference>
<dbReference type="InterPro" id="IPR001206">
    <property type="entry name" value="Diacylglycerol_kinase_cat_dom"/>
</dbReference>
<proteinExistence type="predicted"/>
<dbReference type="InterPro" id="IPR016064">
    <property type="entry name" value="NAD/diacylglycerol_kinase_sf"/>
</dbReference>
<reference evidence="3" key="1">
    <citation type="journal article" date="2020" name="Stud. Mycol.">
        <title>101 Dothideomycetes genomes: a test case for predicting lifestyles and emergence of pathogens.</title>
        <authorList>
            <person name="Haridas S."/>
            <person name="Albert R."/>
            <person name="Binder M."/>
            <person name="Bloem J."/>
            <person name="Labutti K."/>
            <person name="Salamov A."/>
            <person name="Andreopoulos B."/>
            <person name="Baker S."/>
            <person name="Barry K."/>
            <person name="Bills G."/>
            <person name="Bluhm B."/>
            <person name="Cannon C."/>
            <person name="Castanera R."/>
            <person name="Culley D."/>
            <person name="Daum C."/>
            <person name="Ezra D."/>
            <person name="Gonzalez J."/>
            <person name="Henrissat B."/>
            <person name="Kuo A."/>
            <person name="Liang C."/>
            <person name="Lipzen A."/>
            <person name="Lutzoni F."/>
            <person name="Magnuson J."/>
            <person name="Mondo S."/>
            <person name="Nolan M."/>
            <person name="Ohm R."/>
            <person name="Pangilinan J."/>
            <person name="Park H.-J."/>
            <person name="Ramirez L."/>
            <person name="Alfaro M."/>
            <person name="Sun H."/>
            <person name="Tritt A."/>
            <person name="Yoshinaga Y."/>
            <person name="Zwiers L.-H."/>
            <person name="Turgeon B."/>
            <person name="Goodwin S."/>
            <person name="Spatafora J."/>
            <person name="Crous P."/>
            <person name="Grigoriev I."/>
        </authorList>
    </citation>
    <scope>NUCLEOTIDE SEQUENCE</scope>
    <source>
        <strain evidence="3">CBS 183.55</strain>
    </source>
</reference>
<dbReference type="PANTHER" id="PTHR12358:SF108">
    <property type="entry name" value="DAGKC DOMAIN-CONTAINING PROTEIN"/>
    <property type="match status" value="1"/>
</dbReference>
<dbReference type="RefSeq" id="XP_033452794.1">
    <property type="nucleotide sequence ID" value="XM_033590963.1"/>
</dbReference>
<dbReference type="PANTHER" id="PTHR12358">
    <property type="entry name" value="SPHINGOSINE KINASE"/>
    <property type="match status" value="1"/>
</dbReference>
<dbReference type="AlphaFoldDB" id="A0A6A5S219"/>
<sequence length="427" mass="46290">MTEQAVNDNSLSKSKDSNTDTTKHLTVTLPAAGGSSTVEAVLELDADATKHPRLAKITNYPAKEGVNPPSDVRETHVILSIGSGHQQAAIFYDECVGPILAAVYPNDHEKFQIHTTTSVTSVLELTNNVIFMRANAGAAFRIIVLSGDGGVIDLVNGLSSRATSPSYVAPQVVLLPLGTANALYHSINVGKTNTWGVNALASSRSRPLPIFTASFSPGARLLVDEARSEAELSEDPSTGRPTLHGAVVCSWGMHAALVADSDTAEYRKYGVERFKMAGKEALYPADGSAPHAYKAKVSVLRGEQWTALKEEEHMYTLATMVSNLEQPFCISPHSMPLDGSMHLVHFGPTSGDEAMRLMGLAYQGGKHIEDPAIRYEAIDGIRIEFEGREEEERWRRICVDGKIVRVEKDGWVELQKDARSVLDIVVV</sequence>
<evidence type="ECO:0000259" key="2">
    <source>
        <dbReference type="PROSITE" id="PS50146"/>
    </source>
</evidence>
<organism evidence="3 4">
    <name type="scientific">Didymella exigua CBS 183.55</name>
    <dbReference type="NCBI Taxonomy" id="1150837"/>
    <lineage>
        <taxon>Eukaryota</taxon>
        <taxon>Fungi</taxon>
        <taxon>Dikarya</taxon>
        <taxon>Ascomycota</taxon>
        <taxon>Pezizomycotina</taxon>
        <taxon>Dothideomycetes</taxon>
        <taxon>Pleosporomycetidae</taxon>
        <taxon>Pleosporales</taxon>
        <taxon>Pleosporineae</taxon>
        <taxon>Didymellaceae</taxon>
        <taxon>Didymella</taxon>
    </lineage>
</organism>
<dbReference type="Gene3D" id="3.40.50.10330">
    <property type="entry name" value="Probable inorganic polyphosphate/atp-NAD kinase, domain 1"/>
    <property type="match status" value="1"/>
</dbReference>
<name>A0A6A5S219_9PLEO</name>
<accession>A0A6A5S219</accession>
<dbReference type="InterPro" id="IPR050187">
    <property type="entry name" value="Lipid_Phosphate_FormReg"/>
</dbReference>